<dbReference type="AlphaFoldDB" id="A0AB72Z1U6"/>
<comment type="caution">
    <text evidence="7">The sequence shown here is derived from an EMBL/GenBank/DDBJ whole genome shotgun (WGS) entry which is preliminary data.</text>
</comment>
<dbReference type="EMBL" id="AEHJ01000011">
    <property type="protein sequence ID" value="EFO78127.1"/>
    <property type="molecule type" value="Genomic_DNA"/>
</dbReference>
<dbReference type="Proteomes" id="UP000003457">
    <property type="component" value="Unassembled WGS sequence"/>
</dbReference>
<accession>A0AB72Z1U6</accession>
<keyword evidence="3 6" id="KW-1133">Transmembrane helix</keyword>
<evidence type="ECO:0000256" key="3">
    <source>
        <dbReference type="ARBA" id="ARBA00022989"/>
    </source>
</evidence>
<evidence type="ECO:0000256" key="5">
    <source>
        <dbReference type="SAM" id="MobiDB-lite"/>
    </source>
</evidence>
<proteinExistence type="predicted"/>
<reference evidence="7 8" key="1">
    <citation type="submission" date="2010-10" db="EMBL/GenBank/DDBJ databases">
        <authorList>
            <person name="Durkin A.S."/>
            <person name="Madupu R."/>
            <person name="Torralba M."/>
            <person name="Gillis M."/>
            <person name="Methe B."/>
            <person name="Sutton G."/>
            <person name="Nelson K.E."/>
        </authorList>
    </citation>
    <scope>NUCLEOTIDE SEQUENCE [LARGE SCALE GENOMIC DNA]</scope>
    <source>
        <strain evidence="7 8">JCVIHMP022</strain>
    </source>
</reference>
<evidence type="ECO:0000256" key="6">
    <source>
        <dbReference type="SAM" id="Phobius"/>
    </source>
</evidence>
<evidence type="ECO:0000313" key="8">
    <source>
        <dbReference type="Proteomes" id="UP000003457"/>
    </source>
</evidence>
<feature type="compositionally biased region" description="Low complexity" evidence="5">
    <location>
        <begin position="130"/>
        <end position="152"/>
    </location>
</feature>
<evidence type="ECO:0000313" key="7">
    <source>
        <dbReference type="EMBL" id="EFO78127.1"/>
    </source>
</evidence>
<feature type="transmembrane region" description="Helical" evidence="6">
    <location>
        <begin position="21"/>
        <end position="42"/>
    </location>
</feature>
<evidence type="ECO:0000256" key="4">
    <source>
        <dbReference type="ARBA" id="ARBA00023136"/>
    </source>
</evidence>
<evidence type="ECO:0000256" key="2">
    <source>
        <dbReference type="ARBA" id="ARBA00022692"/>
    </source>
</evidence>
<keyword evidence="2 6" id="KW-0812">Transmembrane</keyword>
<keyword evidence="4 6" id="KW-0472">Membrane</keyword>
<gene>
    <name evidence="7" type="ORF">HMPREF9003_0235</name>
</gene>
<comment type="subcellular location">
    <subcellularLocation>
        <location evidence="1">Membrane</location>
    </subcellularLocation>
</comment>
<dbReference type="RefSeq" id="WP_003842193.1">
    <property type="nucleotide sequence ID" value="NZ_AEHJ01000011.1"/>
</dbReference>
<dbReference type="GO" id="GO:0016020">
    <property type="term" value="C:membrane"/>
    <property type="evidence" value="ECO:0007669"/>
    <property type="project" value="UniProtKB-SubCell"/>
</dbReference>
<organism evidence="7 8">
    <name type="scientific">Bifidobacterium dentium JCVIHMP022</name>
    <dbReference type="NCBI Taxonomy" id="553191"/>
    <lineage>
        <taxon>Bacteria</taxon>
        <taxon>Bacillati</taxon>
        <taxon>Actinomycetota</taxon>
        <taxon>Actinomycetes</taxon>
        <taxon>Bifidobacteriales</taxon>
        <taxon>Bifidobacteriaceae</taxon>
        <taxon>Bifidobacterium</taxon>
    </lineage>
</organism>
<evidence type="ECO:0000256" key="1">
    <source>
        <dbReference type="ARBA" id="ARBA00004370"/>
    </source>
</evidence>
<feature type="transmembrane region" description="Helical" evidence="6">
    <location>
        <begin position="54"/>
        <end position="72"/>
    </location>
</feature>
<dbReference type="Pfam" id="PF04688">
    <property type="entry name" value="Holin_SPP1"/>
    <property type="match status" value="1"/>
</dbReference>
<sequence>MAEHANNNTKANLPGLTGERVKAVVTILVTLFSLVNAGLSLAGFNPLPFTNEQVSATLFAVIGVIGTVYGWWKNQNITSASLAGQQLVDALKKEGVVHGVTAVKNAAMSAASAVAKTAPAEETAEETAEAAETAEATETATEAATVETTAEAQYEPGGNL</sequence>
<dbReference type="InterPro" id="IPR006479">
    <property type="entry name" value="Holin"/>
</dbReference>
<protein>
    <submittedName>
        <fullName evidence="7">Holin, SPP1 family</fullName>
    </submittedName>
</protein>
<feature type="region of interest" description="Disordered" evidence="5">
    <location>
        <begin position="118"/>
        <end position="160"/>
    </location>
</feature>
<name>A0AB72Z1U6_9BIFI</name>